<comment type="caution">
    <text evidence="2">The sequence shown here is derived from an EMBL/GenBank/DDBJ whole genome shotgun (WGS) entry which is preliminary data.</text>
</comment>
<dbReference type="NCBIfam" id="TIGR00199">
    <property type="entry name" value="PncC_domain"/>
    <property type="match status" value="1"/>
</dbReference>
<gene>
    <name evidence="2" type="ORF">D7D48_04640</name>
</gene>
<dbReference type="Gene3D" id="3.90.950.20">
    <property type="entry name" value="CinA-like"/>
    <property type="match status" value="1"/>
</dbReference>
<evidence type="ECO:0000313" key="3">
    <source>
        <dbReference type="Proteomes" id="UP000268553"/>
    </source>
</evidence>
<evidence type="ECO:0000259" key="1">
    <source>
        <dbReference type="Pfam" id="PF02464"/>
    </source>
</evidence>
<dbReference type="AlphaFoldDB" id="A0A3R8Q9D1"/>
<dbReference type="EMBL" id="RWJI01000001">
    <property type="protein sequence ID" value="RRQ52161.1"/>
    <property type="molecule type" value="Genomic_DNA"/>
</dbReference>
<dbReference type="RefSeq" id="WP_125230177.1">
    <property type="nucleotide sequence ID" value="NZ_RWJI01000001.1"/>
</dbReference>
<feature type="domain" description="CinA C-terminal" evidence="1">
    <location>
        <begin position="11"/>
        <end position="166"/>
    </location>
</feature>
<dbReference type="InterPro" id="IPR036653">
    <property type="entry name" value="CinA-like_C"/>
</dbReference>
<dbReference type="Pfam" id="PF02464">
    <property type="entry name" value="CinA"/>
    <property type="match status" value="1"/>
</dbReference>
<proteinExistence type="predicted"/>
<keyword evidence="3" id="KW-1185">Reference proteome</keyword>
<name>A0A3R8Q9D1_9SPHN</name>
<protein>
    <submittedName>
        <fullName evidence="2">CinA family protein</fullName>
    </submittedName>
</protein>
<dbReference type="OrthoDB" id="9801454at2"/>
<dbReference type="SUPFAM" id="SSF142433">
    <property type="entry name" value="CinA-like"/>
    <property type="match status" value="1"/>
</dbReference>
<dbReference type="InterPro" id="IPR008136">
    <property type="entry name" value="CinA_C"/>
</dbReference>
<sequence>MDTVLPADIAALAARVVAENKAAGRIIAVAESCTGGLVSAAITEVPGSSAVLGYGFVTYSNDAKIKLLGVNEDIIDAFGAVSVGVAWAMAQGALKKSGADIAVAISGVAGPDGGSASKPVGTVVFAVAVKDQNPEEVMGDQKSFGSDKSRADIRAFATLHALELLLPPAL</sequence>
<evidence type="ECO:0000313" key="2">
    <source>
        <dbReference type="EMBL" id="RRQ52161.1"/>
    </source>
</evidence>
<reference evidence="2 3" key="1">
    <citation type="submission" date="2018-12" db="EMBL/GenBank/DDBJ databases">
        <authorList>
            <person name="Kim S.-J."/>
            <person name="Jung G.-Y."/>
        </authorList>
    </citation>
    <scope>NUCLEOTIDE SEQUENCE [LARGE SCALE GENOMIC DNA]</scope>
    <source>
        <strain evidence="2 3">03SU3-P</strain>
    </source>
</reference>
<accession>A0A3R8Q9D1</accession>
<dbReference type="Proteomes" id="UP000268553">
    <property type="component" value="Unassembled WGS sequence"/>
</dbReference>
<organism evidence="2 3">
    <name type="scientific">Sphingorhabdus wooponensis</name>
    <dbReference type="NCBI Taxonomy" id="940136"/>
    <lineage>
        <taxon>Bacteria</taxon>
        <taxon>Pseudomonadati</taxon>
        <taxon>Pseudomonadota</taxon>
        <taxon>Alphaproteobacteria</taxon>
        <taxon>Sphingomonadales</taxon>
        <taxon>Sphingomonadaceae</taxon>
        <taxon>Sphingorhabdus</taxon>
    </lineage>
</organism>